<evidence type="ECO:0000256" key="1">
    <source>
        <dbReference type="SAM" id="MobiDB-lite"/>
    </source>
</evidence>
<keyword evidence="2" id="KW-0732">Signal</keyword>
<accession>W7BMZ3</accession>
<dbReference type="EMBL" id="AOCG01000002">
    <property type="protein sequence ID" value="EUJ21363.1"/>
    <property type="molecule type" value="Genomic_DNA"/>
</dbReference>
<sequence>MKRKKRMWFLVFAAGIFFGLSHIQPVEAAPLSSFSKVQREALQAKINSIRSRVESKVKAVHTEKVAVKKQEVAKKTSRSKTSGSKKKWLNKRKRK</sequence>
<dbReference type="AlphaFoldDB" id="W7BMZ3"/>
<keyword evidence="4" id="KW-1185">Reference proteome</keyword>
<dbReference type="OrthoDB" id="2366302at2"/>
<organism evidence="3 4">
    <name type="scientific">Listeria aquatica FSL S10-1188</name>
    <dbReference type="NCBI Taxonomy" id="1265818"/>
    <lineage>
        <taxon>Bacteria</taxon>
        <taxon>Bacillati</taxon>
        <taxon>Bacillota</taxon>
        <taxon>Bacilli</taxon>
        <taxon>Bacillales</taxon>
        <taxon>Listeriaceae</taxon>
        <taxon>Listeria</taxon>
    </lineage>
</organism>
<reference evidence="3 4" key="1">
    <citation type="journal article" date="2014" name="Int. J. Syst. Evol. Microbiol.">
        <title>Listeria floridensis sp. nov., Listeria aquatica sp. nov., Listeria cornellensis sp. nov., Listeria riparia sp. nov. and Listeria grandensis sp. nov., from agricultural and natural environments.</title>
        <authorList>
            <person name="den Bakker H.C."/>
            <person name="Warchocki S."/>
            <person name="Wright E.M."/>
            <person name="Allred A.F."/>
            <person name="Ahlstrom C."/>
            <person name="Manuel C.S."/>
            <person name="Stasiewicz M.J."/>
            <person name="Burrell A."/>
            <person name="Roof S."/>
            <person name="Strawn L."/>
            <person name="Fortes E.D."/>
            <person name="Nightingale K.K."/>
            <person name="Kephart D."/>
            <person name="Wiedmann M."/>
        </authorList>
    </citation>
    <scope>NUCLEOTIDE SEQUENCE [LARGE SCALE GENOMIC DNA]</scope>
    <source>
        <strain evidence="3 4">FSL S10-1188</strain>
    </source>
</reference>
<evidence type="ECO:0000256" key="2">
    <source>
        <dbReference type="SAM" id="SignalP"/>
    </source>
</evidence>
<protein>
    <submittedName>
        <fullName evidence="3">Uncharacterized protein</fullName>
    </submittedName>
</protein>
<dbReference type="Proteomes" id="UP000019246">
    <property type="component" value="Unassembled WGS sequence"/>
</dbReference>
<feature type="compositionally biased region" description="Basic residues" evidence="1">
    <location>
        <begin position="75"/>
        <end position="95"/>
    </location>
</feature>
<dbReference type="RefSeq" id="WP_052008389.1">
    <property type="nucleotide sequence ID" value="NZ_AOCG01000002.1"/>
</dbReference>
<comment type="caution">
    <text evidence="3">The sequence shown here is derived from an EMBL/GenBank/DDBJ whole genome shotgun (WGS) entry which is preliminary data.</text>
</comment>
<feature type="chain" id="PRO_5004889130" evidence="2">
    <location>
        <begin position="29"/>
        <end position="95"/>
    </location>
</feature>
<dbReference type="PATRIC" id="fig|1265818.5.peg.279"/>
<evidence type="ECO:0000313" key="3">
    <source>
        <dbReference type="EMBL" id="EUJ21363.1"/>
    </source>
</evidence>
<name>W7BMZ3_9LIST</name>
<proteinExistence type="predicted"/>
<dbReference type="STRING" id="1265818.MAQA_01382"/>
<feature type="signal peptide" evidence="2">
    <location>
        <begin position="1"/>
        <end position="28"/>
    </location>
</feature>
<evidence type="ECO:0000313" key="4">
    <source>
        <dbReference type="Proteomes" id="UP000019246"/>
    </source>
</evidence>
<feature type="region of interest" description="Disordered" evidence="1">
    <location>
        <begin position="68"/>
        <end position="95"/>
    </location>
</feature>
<gene>
    <name evidence="3" type="ORF">MAQA_01382</name>
</gene>